<protein>
    <submittedName>
        <fullName evidence="1">Uncharacterized protein</fullName>
    </submittedName>
</protein>
<evidence type="ECO:0000313" key="1">
    <source>
        <dbReference type="EMBL" id="GBF37251.1"/>
    </source>
</evidence>
<keyword evidence="2" id="KW-1185">Reference proteome</keyword>
<dbReference type="Proteomes" id="UP000245076">
    <property type="component" value="Unassembled WGS sequence"/>
</dbReference>
<organism evidence="1 2">
    <name type="scientific">Leptospira johnsonii</name>
    <dbReference type="NCBI Taxonomy" id="1917820"/>
    <lineage>
        <taxon>Bacteria</taxon>
        <taxon>Pseudomonadati</taxon>
        <taxon>Spirochaetota</taxon>
        <taxon>Spirochaetia</taxon>
        <taxon>Leptospirales</taxon>
        <taxon>Leptospiraceae</taxon>
        <taxon>Leptospira</taxon>
    </lineage>
</organism>
<dbReference type="AlphaFoldDB" id="A0A2P2CYC7"/>
<comment type="caution">
    <text evidence="1">The sequence shown here is derived from an EMBL/GenBank/DDBJ whole genome shotgun (WGS) entry which is preliminary data.</text>
</comment>
<evidence type="ECO:0000313" key="2">
    <source>
        <dbReference type="Proteomes" id="UP000245076"/>
    </source>
</evidence>
<name>A0A2P2CYC7_9LEPT</name>
<proteinExistence type="predicted"/>
<sequence>MDLGGGPQVMQEAPKEEHMSLKIIRNTIILGSVVRKTQVKKLYNRQRSYKQIRKKPKMVMRNENKKSKETYRFSLVGPTTGTMRTYRAFSSRRNGDPIYKLGTR</sequence>
<reference evidence="1 2" key="1">
    <citation type="submission" date="2018-02" db="EMBL/GenBank/DDBJ databases">
        <title>Novel Leptospira species isolated from soil and water in Japan.</title>
        <authorList>
            <person name="Nakao R."/>
            <person name="Masuzawa T."/>
        </authorList>
    </citation>
    <scope>NUCLEOTIDE SEQUENCE [LARGE SCALE GENOMIC DNA]</scope>
    <source>
        <strain evidence="1 2">E8</strain>
    </source>
</reference>
<accession>A0A2P2CYC7</accession>
<dbReference type="EMBL" id="BFAY01000004">
    <property type="protein sequence ID" value="GBF37251.1"/>
    <property type="molecule type" value="Genomic_DNA"/>
</dbReference>
<gene>
    <name evidence="1" type="ORF">LPTSP1_02310</name>
</gene>